<evidence type="ECO:0000313" key="8">
    <source>
        <dbReference type="EMBL" id="PRP76454.1"/>
    </source>
</evidence>
<dbReference type="InterPro" id="IPR001204">
    <property type="entry name" value="Phos_transporter"/>
</dbReference>
<feature type="non-terminal residue" evidence="8">
    <location>
        <position position="266"/>
    </location>
</feature>
<proteinExistence type="predicted"/>
<accession>A0A2P6MXM0</accession>
<evidence type="ECO:0000256" key="1">
    <source>
        <dbReference type="ARBA" id="ARBA00004141"/>
    </source>
</evidence>
<protein>
    <submittedName>
        <fullName evidence="8">Phosphate transporter</fullName>
    </submittedName>
</protein>
<comment type="caution">
    <text evidence="8">The sequence shown here is derived from an EMBL/GenBank/DDBJ whole genome shotgun (WGS) entry which is preliminary data.</text>
</comment>
<feature type="transmembrane region" description="Helical" evidence="7">
    <location>
        <begin position="223"/>
        <end position="240"/>
    </location>
</feature>
<evidence type="ECO:0000256" key="4">
    <source>
        <dbReference type="ARBA" id="ARBA00022692"/>
    </source>
</evidence>
<dbReference type="EMBL" id="MDYQ01000326">
    <property type="protein sequence ID" value="PRP76454.1"/>
    <property type="molecule type" value="Genomic_DNA"/>
</dbReference>
<name>A0A2P6MXM0_9EUKA</name>
<evidence type="ECO:0000256" key="6">
    <source>
        <dbReference type="ARBA" id="ARBA00023136"/>
    </source>
</evidence>
<keyword evidence="3" id="KW-0592">Phosphate transport</keyword>
<keyword evidence="5 7" id="KW-1133">Transmembrane helix</keyword>
<keyword evidence="9" id="KW-1185">Reference proteome</keyword>
<sequence length="266" mass="28757">MESTSSSSSFIKNPNFSAPAAEAKRNTSFIMLASVVALLSVGGVFAFLMAFSIGANDFANALGTSVGSGAFTLKQAIILGSLFEFAGSVIMGQYVTSTIKTGLVNPESFKEEEVLFVLGMFCALISAVLWILLATYYKLPVSSTHSVVGGVLAFGLVQKGLNGPNWKALSRIVLSWFTSPLLGCSIAFALYYTVSRCVYVWKFPLSWDWKRAPHTFANRAKKLLPFFAAFTAFILVIFIVDAEASRFHPLPFWAELLIGLATAAVI</sequence>
<evidence type="ECO:0000313" key="9">
    <source>
        <dbReference type="Proteomes" id="UP000241769"/>
    </source>
</evidence>
<keyword evidence="6 7" id="KW-0472">Membrane</keyword>
<comment type="subcellular location">
    <subcellularLocation>
        <location evidence="1">Membrane</location>
        <topology evidence="1">Multi-pass membrane protein</topology>
    </subcellularLocation>
</comment>
<evidence type="ECO:0000256" key="5">
    <source>
        <dbReference type="ARBA" id="ARBA00022989"/>
    </source>
</evidence>
<organism evidence="8 9">
    <name type="scientific">Planoprotostelium fungivorum</name>
    <dbReference type="NCBI Taxonomy" id="1890364"/>
    <lineage>
        <taxon>Eukaryota</taxon>
        <taxon>Amoebozoa</taxon>
        <taxon>Evosea</taxon>
        <taxon>Variosea</taxon>
        <taxon>Cavosteliida</taxon>
        <taxon>Cavosteliaceae</taxon>
        <taxon>Planoprotostelium</taxon>
    </lineage>
</organism>
<feature type="transmembrane region" description="Helical" evidence="7">
    <location>
        <begin position="173"/>
        <end position="194"/>
    </location>
</feature>
<dbReference type="Pfam" id="PF01384">
    <property type="entry name" value="PHO4"/>
    <property type="match status" value="1"/>
</dbReference>
<dbReference type="InParanoid" id="A0A2P6MXM0"/>
<evidence type="ECO:0000256" key="3">
    <source>
        <dbReference type="ARBA" id="ARBA00022592"/>
    </source>
</evidence>
<dbReference type="Proteomes" id="UP000241769">
    <property type="component" value="Unassembled WGS sequence"/>
</dbReference>
<dbReference type="OrthoDB" id="260807at2759"/>
<dbReference type="PANTHER" id="PTHR11101:SF80">
    <property type="entry name" value="PHOSPHATE TRANSPORTER"/>
    <property type="match status" value="1"/>
</dbReference>
<dbReference type="PANTHER" id="PTHR11101">
    <property type="entry name" value="PHOSPHATE TRANSPORTER"/>
    <property type="match status" value="1"/>
</dbReference>
<evidence type="ECO:0000256" key="7">
    <source>
        <dbReference type="SAM" id="Phobius"/>
    </source>
</evidence>
<dbReference type="GO" id="GO:0035435">
    <property type="term" value="P:phosphate ion transmembrane transport"/>
    <property type="evidence" value="ECO:0007669"/>
    <property type="project" value="TreeGrafter"/>
</dbReference>
<gene>
    <name evidence="8" type="ORF">PROFUN_12066</name>
</gene>
<dbReference type="GO" id="GO:0005315">
    <property type="term" value="F:phosphate transmembrane transporter activity"/>
    <property type="evidence" value="ECO:0007669"/>
    <property type="project" value="InterPro"/>
</dbReference>
<feature type="transmembrane region" description="Helical" evidence="7">
    <location>
        <begin position="29"/>
        <end position="55"/>
    </location>
</feature>
<evidence type="ECO:0000256" key="2">
    <source>
        <dbReference type="ARBA" id="ARBA00022448"/>
    </source>
</evidence>
<dbReference type="GO" id="GO:0016020">
    <property type="term" value="C:membrane"/>
    <property type="evidence" value="ECO:0007669"/>
    <property type="project" value="UniProtKB-SubCell"/>
</dbReference>
<keyword evidence="4 7" id="KW-0812">Transmembrane</keyword>
<keyword evidence="2" id="KW-0813">Transport</keyword>
<dbReference type="STRING" id="1890364.A0A2P6MXM0"/>
<dbReference type="AlphaFoldDB" id="A0A2P6MXM0"/>
<reference evidence="8 9" key="1">
    <citation type="journal article" date="2018" name="Genome Biol. Evol.">
        <title>Multiple Roots of Fruiting Body Formation in Amoebozoa.</title>
        <authorList>
            <person name="Hillmann F."/>
            <person name="Forbes G."/>
            <person name="Novohradska S."/>
            <person name="Ferling I."/>
            <person name="Riege K."/>
            <person name="Groth M."/>
            <person name="Westermann M."/>
            <person name="Marz M."/>
            <person name="Spaller T."/>
            <person name="Winckler T."/>
            <person name="Schaap P."/>
            <person name="Glockner G."/>
        </authorList>
    </citation>
    <scope>NUCLEOTIDE SEQUENCE [LARGE SCALE GENOMIC DNA]</scope>
    <source>
        <strain evidence="8 9">Jena</strain>
    </source>
</reference>
<feature type="transmembrane region" description="Helical" evidence="7">
    <location>
        <begin position="115"/>
        <end position="137"/>
    </location>
</feature>
<feature type="transmembrane region" description="Helical" evidence="7">
    <location>
        <begin position="75"/>
        <end position="95"/>
    </location>
</feature>